<accession>Q0EZX8</accession>
<dbReference type="Proteomes" id="UP000005297">
    <property type="component" value="Unassembled WGS sequence"/>
</dbReference>
<dbReference type="HOGENOM" id="CLU_2844703_0_0_0"/>
<dbReference type="RefSeq" id="WP_009849407.1">
    <property type="nucleotide sequence ID" value="NZ_DS022294.1"/>
</dbReference>
<dbReference type="OrthoDB" id="9932700at2"/>
<dbReference type="InParanoid" id="Q0EZX8"/>
<sequence>MAIHEAINTYLNAVEKKFGTDVRRKTEVAHRGGNTFVLKRAGAKHSQVVDLGNLTLMAKHLQSNA</sequence>
<dbReference type="AlphaFoldDB" id="Q0EZX8"/>
<protein>
    <submittedName>
        <fullName evidence="1">Uncharacterized protein</fullName>
    </submittedName>
</protein>
<name>Q0EZX8_9PROT</name>
<comment type="caution">
    <text evidence="1">The sequence shown here is derived from an EMBL/GenBank/DDBJ whole genome shotgun (WGS) entry which is preliminary data.</text>
</comment>
<proteinExistence type="predicted"/>
<organism evidence="1 2">
    <name type="scientific">Mariprofundus ferrooxydans PV-1</name>
    <dbReference type="NCBI Taxonomy" id="314345"/>
    <lineage>
        <taxon>Bacteria</taxon>
        <taxon>Pseudomonadati</taxon>
        <taxon>Pseudomonadota</taxon>
        <taxon>Candidatius Mariprofundia</taxon>
        <taxon>Mariprofundales</taxon>
        <taxon>Mariprofundaceae</taxon>
        <taxon>Mariprofundus</taxon>
    </lineage>
</organism>
<evidence type="ECO:0000313" key="1">
    <source>
        <dbReference type="EMBL" id="EAU54906.1"/>
    </source>
</evidence>
<evidence type="ECO:0000313" key="2">
    <source>
        <dbReference type="Proteomes" id="UP000005297"/>
    </source>
</evidence>
<reference evidence="1 2" key="1">
    <citation type="submission" date="2006-09" db="EMBL/GenBank/DDBJ databases">
        <authorList>
            <person name="Emerson D."/>
            <person name="Ferriera S."/>
            <person name="Johnson J."/>
            <person name="Kravitz S."/>
            <person name="Halpern A."/>
            <person name="Remington K."/>
            <person name="Beeson K."/>
            <person name="Tran B."/>
            <person name="Rogers Y.-H."/>
            <person name="Friedman R."/>
            <person name="Venter J.C."/>
        </authorList>
    </citation>
    <scope>NUCLEOTIDE SEQUENCE [LARGE SCALE GENOMIC DNA]</scope>
    <source>
        <strain evidence="1 2">PV-1</strain>
    </source>
</reference>
<gene>
    <name evidence="1" type="ORF">SPV1_09433</name>
</gene>
<keyword evidence="2" id="KW-1185">Reference proteome</keyword>
<dbReference type="EMBL" id="AATS01000005">
    <property type="protein sequence ID" value="EAU54906.1"/>
    <property type="molecule type" value="Genomic_DNA"/>
</dbReference>